<dbReference type="AlphaFoldDB" id="A0AAV4MY70"/>
<accession>A0AAV4MY70</accession>
<dbReference type="Proteomes" id="UP001054837">
    <property type="component" value="Unassembled WGS sequence"/>
</dbReference>
<name>A0AAV4MY70_9ARAC</name>
<evidence type="ECO:0000313" key="2">
    <source>
        <dbReference type="Proteomes" id="UP001054837"/>
    </source>
</evidence>
<protein>
    <submittedName>
        <fullName evidence="1">Uncharacterized protein</fullName>
    </submittedName>
</protein>
<comment type="caution">
    <text evidence="1">The sequence shown here is derived from an EMBL/GenBank/DDBJ whole genome shotgun (WGS) entry which is preliminary data.</text>
</comment>
<proteinExistence type="predicted"/>
<dbReference type="EMBL" id="BPLQ01000920">
    <property type="protein sequence ID" value="GIX76346.1"/>
    <property type="molecule type" value="Genomic_DNA"/>
</dbReference>
<sequence length="178" mass="20051">MNAIHRHNSFPEIFLLHSRNSVHSKFHPDRPKKEGLTLPLCNKSCMGSESVASSEACRAPGPFGVSRDPCVVRSPKGLEMALAVVEIGFSQRFNLGAPLRVVSRLNGESFKWVLSYQSVGQTWFYSSCTGFDCLGERLISKFSILFTSKIICREKLTSEIRQNTVYSKLYFAVFRVFC</sequence>
<keyword evidence="2" id="KW-1185">Reference proteome</keyword>
<organism evidence="1 2">
    <name type="scientific">Caerostris darwini</name>
    <dbReference type="NCBI Taxonomy" id="1538125"/>
    <lineage>
        <taxon>Eukaryota</taxon>
        <taxon>Metazoa</taxon>
        <taxon>Ecdysozoa</taxon>
        <taxon>Arthropoda</taxon>
        <taxon>Chelicerata</taxon>
        <taxon>Arachnida</taxon>
        <taxon>Araneae</taxon>
        <taxon>Araneomorphae</taxon>
        <taxon>Entelegynae</taxon>
        <taxon>Araneoidea</taxon>
        <taxon>Araneidae</taxon>
        <taxon>Caerostris</taxon>
    </lineage>
</organism>
<evidence type="ECO:0000313" key="1">
    <source>
        <dbReference type="EMBL" id="GIX76346.1"/>
    </source>
</evidence>
<reference evidence="1 2" key="1">
    <citation type="submission" date="2021-06" db="EMBL/GenBank/DDBJ databases">
        <title>Caerostris darwini draft genome.</title>
        <authorList>
            <person name="Kono N."/>
            <person name="Arakawa K."/>
        </authorList>
    </citation>
    <scope>NUCLEOTIDE SEQUENCE [LARGE SCALE GENOMIC DNA]</scope>
</reference>
<gene>
    <name evidence="1" type="ORF">CDAR_418761</name>
</gene>